<evidence type="ECO:0000259" key="7">
    <source>
        <dbReference type="PROSITE" id="PS50850"/>
    </source>
</evidence>
<evidence type="ECO:0000256" key="2">
    <source>
        <dbReference type="ARBA" id="ARBA00022448"/>
    </source>
</evidence>
<dbReference type="InterPro" id="IPR020846">
    <property type="entry name" value="MFS_dom"/>
</dbReference>
<reference evidence="8 9" key="1">
    <citation type="journal article" date="2015" name="Genome Announc.">
        <title>Expanding the biotechnology potential of lactobacilli through comparative genomics of 213 strains and associated genera.</title>
        <authorList>
            <person name="Sun Z."/>
            <person name="Harris H.M."/>
            <person name="McCann A."/>
            <person name="Guo C."/>
            <person name="Argimon S."/>
            <person name="Zhang W."/>
            <person name="Yang X."/>
            <person name="Jeffery I.B."/>
            <person name="Cooney J.C."/>
            <person name="Kagawa T.F."/>
            <person name="Liu W."/>
            <person name="Song Y."/>
            <person name="Salvetti E."/>
            <person name="Wrobel A."/>
            <person name="Rasinkangas P."/>
            <person name="Parkhill J."/>
            <person name="Rea M.C."/>
            <person name="O'Sullivan O."/>
            <person name="Ritari J."/>
            <person name="Douillard F.P."/>
            <person name="Paul Ross R."/>
            <person name="Yang R."/>
            <person name="Briner A.E."/>
            <person name="Felis G.E."/>
            <person name="de Vos W.M."/>
            <person name="Barrangou R."/>
            <person name="Klaenhammer T.R."/>
            <person name="Caufield P.W."/>
            <person name="Cui Y."/>
            <person name="Zhang H."/>
            <person name="O'Toole P.W."/>
        </authorList>
    </citation>
    <scope>NUCLEOTIDE SEQUENCE [LARGE SCALE GENOMIC DNA]</scope>
    <source>
        <strain evidence="8 9">DSM 5007</strain>
    </source>
</reference>
<dbReference type="GO" id="GO:0022857">
    <property type="term" value="F:transmembrane transporter activity"/>
    <property type="evidence" value="ECO:0007669"/>
    <property type="project" value="InterPro"/>
</dbReference>
<dbReference type="PATRIC" id="fig|1423807.3.peg.518"/>
<feature type="transmembrane region" description="Helical" evidence="6">
    <location>
        <begin position="334"/>
        <end position="358"/>
    </location>
</feature>
<dbReference type="PANTHER" id="PTHR23523:SF2">
    <property type="entry name" value="2-NITROIMIDAZOLE TRANSPORTER"/>
    <property type="match status" value="1"/>
</dbReference>
<evidence type="ECO:0000256" key="6">
    <source>
        <dbReference type="SAM" id="Phobius"/>
    </source>
</evidence>
<keyword evidence="5 6" id="KW-0472">Membrane</keyword>
<sequence>MKTTSHRINFTVALVLIAANLRMAIICIPPLTKTLENSLNLSQTQIGFLTSIPLICFGVFSIIIGYIVQQINVKLLIAIFLSLLAIFNFVRVYSQSMLYIGTFFTGLSITALNILIPVIILQRVNVNTNKLNGIYTATFNICASIVSIIIVPLSSIIVWQTSIQLLSVPALLGLIGWMFTSQPNSVTLHPHKSQPQHKNRYLHFLTTKRVWILTFFFGMQSFTFYVTSAWLPSILNSHHMTTTTAGILFGIFQFIGVPASYIAPQFMNSNRGLFRLMIIIGCGYIAGFILLSFNNGIIISILACLVLGLTSSASFALALSFITTISPSASDAGAIGGIVQSFGYLIASSGPTLTGIMIERTGNWNLVLILLVVISFILMILGISLVRSVSKKHVVN</sequence>
<name>A0A0R1W1Z0_9LACO</name>
<evidence type="ECO:0000256" key="5">
    <source>
        <dbReference type="ARBA" id="ARBA00023136"/>
    </source>
</evidence>
<dbReference type="AlphaFoldDB" id="A0A0R1W1Z0"/>
<dbReference type="SUPFAM" id="SSF103473">
    <property type="entry name" value="MFS general substrate transporter"/>
    <property type="match status" value="1"/>
</dbReference>
<proteinExistence type="predicted"/>
<feature type="transmembrane region" description="Helical" evidence="6">
    <location>
        <begin position="364"/>
        <end position="386"/>
    </location>
</feature>
<dbReference type="PANTHER" id="PTHR23523">
    <property type="match status" value="1"/>
</dbReference>
<dbReference type="Gene3D" id="1.20.1250.20">
    <property type="entry name" value="MFS general substrate transporter like domains"/>
    <property type="match status" value="1"/>
</dbReference>
<comment type="caution">
    <text evidence="8">The sequence shown here is derived from an EMBL/GenBank/DDBJ whole genome shotgun (WGS) entry which is preliminary data.</text>
</comment>
<dbReference type="InterPro" id="IPR011701">
    <property type="entry name" value="MFS"/>
</dbReference>
<feature type="transmembrane region" description="Helical" evidence="6">
    <location>
        <begin position="75"/>
        <end position="93"/>
    </location>
</feature>
<evidence type="ECO:0000313" key="9">
    <source>
        <dbReference type="Proteomes" id="UP000051820"/>
    </source>
</evidence>
<evidence type="ECO:0000256" key="1">
    <source>
        <dbReference type="ARBA" id="ARBA00004651"/>
    </source>
</evidence>
<evidence type="ECO:0000256" key="4">
    <source>
        <dbReference type="ARBA" id="ARBA00022989"/>
    </source>
</evidence>
<dbReference type="OrthoDB" id="9797740at2"/>
<accession>A0A0R1W1Z0</accession>
<keyword evidence="9" id="KW-1185">Reference proteome</keyword>
<protein>
    <submittedName>
        <fullName evidence="8">Cyanate permease</fullName>
    </submittedName>
</protein>
<comment type="subcellular location">
    <subcellularLocation>
        <location evidence="1">Cell membrane</location>
        <topology evidence="1">Multi-pass membrane protein</topology>
    </subcellularLocation>
</comment>
<dbReference type="eggNOG" id="COG2807">
    <property type="taxonomic scope" value="Bacteria"/>
</dbReference>
<feature type="transmembrane region" description="Helical" evidence="6">
    <location>
        <begin position="210"/>
        <end position="231"/>
    </location>
</feature>
<dbReference type="EMBL" id="AZGF01000014">
    <property type="protein sequence ID" value="KRM11838.1"/>
    <property type="molecule type" value="Genomic_DNA"/>
</dbReference>
<dbReference type="RefSeq" id="WP_010622681.1">
    <property type="nucleotide sequence ID" value="NZ_AZGF01000014.1"/>
</dbReference>
<feature type="transmembrane region" description="Helical" evidence="6">
    <location>
        <begin position="99"/>
        <end position="121"/>
    </location>
</feature>
<dbReference type="Pfam" id="PF07690">
    <property type="entry name" value="MFS_1"/>
    <property type="match status" value="1"/>
</dbReference>
<dbReference type="Proteomes" id="UP000051820">
    <property type="component" value="Unassembled WGS sequence"/>
</dbReference>
<feature type="transmembrane region" description="Helical" evidence="6">
    <location>
        <begin position="273"/>
        <end position="291"/>
    </location>
</feature>
<keyword evidence="3 6" id="KW-0812">Transmembrane</keyword>
<dbReference type="PROSITE" id="PS50850">
    <property type="entry name" value="MFS"/>
    <property type="match status" value="1"/>
</dbReference>
<dbReference type="GO" id="GO:0005886">
    <property type="term" value="C:plasma membrane"/>
    <property type="evidence" value="ECO:0007669"/>
    <property type="project" value="UniProtKB-SubCell"/>
</dbReference>
<feature type="transmembrane region" description="Helical" evidence="6">
    <location>
        <begin position="48"/>
        <end position="68"/>
    </location>
</feature>
<feature type="domain" description="Major facilitator superfamily (MFS) profile" evidence="7">
    <location>
        <begin position="206"/>
        <end position="396"/>
    </location>
</feature>
<feature type="transmembrane region" description="Helical" evidence="6">
    <location>
        <begin position="297"/>
        <end position="322"/>
    </location>
</feature>
<keyword evidence="2" id="KW-0813">Transport</keyword>
<dbReference type="InterPro" id="IPR052524">
    <property type="entry name" value="MFS_Cyanate_Porter"/>
</dbReference>
<evidence type="ECO:0000313" key="8">
    <source>
        <dbReference type="EMBL" id="KRM11838.1"/>
    </source>
</evidence>
<feature type="transmembrane region" description="Helical" evidence="6">
    <location>
        <begin position="133"/>
        <end position="151"/>
    </location>
</feature>
<feature type="transmembrane region" description="Helical" evidence="6">
    <location>
        <begin position="243"/>
        <end position="261"/>
    </location>
</feature>
<feature type="transmembrane region" description="Helical" evidence="6">
    <location>
        <begin position="157"/>
        <end position="179"/>
    </location>
</feature>
<dbReference type="STRING" id="1423807.FD16_GL000510"/>
<evidence type="ECO:0000256" key="3">
    <source>
        <dbReference type="ARBA" id="ARBA00022692"/>
    </source>
</evidence>
<organism evidence="8 9">
    <name type="scientific">Paucilactobacillus suebicus DSM 5007 = KCTC 3549</name>
    <dbReference type="NCBI Taxonomy" id="1423807"/>
    <lineage>
        <taxon>Bacteria</taxon>
        <taxon>Bacillati</taxon>
        <taxon>Bacillota</taxon>
        <taxon>Bacilli</taxon>
        <taxon>Lactobacillales</taxon>
        <taxon>Lactobacillaceae</taxon>
        <taxon>Paucilactobacillus</taxon>
    </lineage>
</organism>
<gene>
    <name evidence="8" type="ORF">FD16_GL000510</name>
</gene>
<keyword evidence="4 6" id="KW-1133">Transmembrane helix</keyword>
<dbReference type="InterPro" id="IPR036259">
    <property type="entry name" value="MFS_trans_sf"/>
</dbReference>